<dbReference type="Proteomes" id="UP000585681">
    <property type="component" value="Unassembled WGS sequence"/>
</dbReference>
<dbReference type="Gene3D" id="3.30.160.100">
    <property type="entry name" value="Ribosome hibernation promotion factor-like"/>
    <property type="match status" value="1"/>
</dbReference>
<dbReference type="AlphaFoldDB" id="A0A840CJ87"/>
<dbReference type="InterPro" id="IPR003489">
    <property type="entry name" value="RHF/RaiA"/>
</dbReference>
<name>A0A840CJ87_9RHOB</name>
<dbReference type="CDD" id="cd00552">
    <property type="entry name" value="RaiA"/>
    <property type="match status" value="1"/>
</dbReference>
<dbReference type="SUPFAM" id="SSF50249">
    <property type="entry name" value="Nucleic acid-binding proteins"/>
    <property type="match status" value="1"/>
</dbReference>
<sequence length="183" mass="20779">METDPQITFHGLDASPALTALIGERIAKLEQFYDRITSCRVTVELPHRQGRKGHLYEVAIEMEVPGGMVSVNRTPGNIYAHEDARVAIRDSFDAARRQLEDHVRKTGGVHVKSHPEKRHGKVVRLFPDEGYGFIRTEGGDEVYFQRDSVVRDDWEKLDLESDLQFSLMDGEKGPFAVNVSLRF</sequence>
<dbReference type="RefSeq" id="WP_054540407.1">
    <property type="nucleotide sequence ID" value="NZ_JACIEQ010000004.1"/>
</dbReference>
<dbReference type="Pfam" id="PF00313">
    <property type="entry name" value="CSD"/>
    <property type="match status" value="1"/>
</dbReference>
<gene>
    <name evidence="2" type="ORF">GGR17_003071</name>
</gene>
<dbReference type="Gene3D" id="2.40.50.140">
    <property type="entry name" value="Nucleic acid-binding proteins"/>
    <property type="match status" value="1"/>
</dbReference>
<accession>A0A840CJ87</accession>
<dbReference type="InterPro" id="IPR002059">
    <property type="entry name" value="CSP_DNA-bd"/>
</dbReference>
<dbReference type="PROSITE" id="PS51857">
    <property type="entry name" value="CSD_2"/>
    <property type="match status" value="1"/>
</dbReference>
<dbReference type="SUPFAM" id="SSF69754">
    <property type="entry name" value="Ribosome binding protein Y (YfiA homologue)"/>
    <property type="match status" value="1"/>
</dbReference>
<dbReference type="Pfam" id="PF02482">
    <property type="entry name" value="Ribosomal_S30AE"/>
    <property type="match status" value="1"/>
</dbReference>
<dbReference type="GO" id="GO:0003676">
    <property type="term" value="F:nucleic acid binding"/>
    <property type="evidence" value="ECO:0007669"/>
    <property type="project" value="InterPro"/>
</dbReference>
<evidence type="ECO:0000259" key="1">
    <source>
        <dbReference type="PROSITE" id="PS51857"/>
    </source>
</evidence>
<organism evidence="2 3">
    <name type="scientific">Actibacterium naphthalenivorans</name>
    <dbReference type="NCBI Taxonomy" id="1614693"/>
    <lineage>
        <taxon>Bacteria</taxon>
        <taxon>Pseudomonadati</taxon>
        <taxon>Pseudomonadota</taxon>
        <taxon>Alphaproteobacteria</taxon>
        <taxon>Rhodobacterales</taxon>
        <taxon>Roseobacteraceae</taxon>
        <taxon>Actibacterium</taxon>
    </lineage>
</organism>
<proteinExistence type="predicted"/>
<dbReference type="InterPro" id="IPR012340">
    <property type="entry name" value="NA-bd_OB-fold"/>
</dbReference>
<comment type="caution">
    <text evidence="2">The sequence shown here is derived from an EMBL/GenBank/DDBJ whole genome shotgun (WGS) entry which is preliminary data.</text>
</comment>
<protein>
    <submittedName>
        <fullName evidence="2">Cold shock CspA family protein</fullName>
    </submittedName>
</protein>
<dbReference type="InterPro" id="IPR036567">
    <property type="entry name" value="RHF-like"/>
</dbReference>
<evidence type="ECO:0000313" key="2">
    <source>
        <dbReference type="EMBL" id="MBB4023249.1"/>
    </source>
</evidence>
<evidence type="ECO:0000313" key="3">
    <source>
        <dbReference type="Proteomes" id="UP000585681"/>
    </source>
</evidence>
<dbReference type="EMBL" id="JACIEQ010000004">
    <property type="protein sequence ID" value="MBB4023249.1"/>
    <property type="molecule type" value="Genomic_DNA"/>
</dbReference>
<feature type="domain" description="CSD" evidence="1">
    <location>
        <begin position="117"/>
        <end position="181"/>
    </location>
</feature>
<reference evidence="2" key="1">
    <citation type="submission" date="2020-08" db="EMBL/GenBank/DDBJ databases">
        <title>Genomic Encyclopedia of Type Strains, Phase IV (KMG-IV): sequencing the most valuable type-strain genomes for metagenomic binning, comparative biology and taxonomic classification.</title>
        <authorList>
            <person name="Goeker M."/>
        </authorList>
    </citation>
    <scope>NUCLEOTIDE SEQUENCE [LARGE SCALE GENOMIC DNA]</scope>
    <source>
        <strain evidence="2">DSM 105040</strain>
    </source>
</reference>
<keyword evidence="3" id="KW-1185">Reference proteome</keyword>